<sequence length="291" mass="32072">MRQQLADYMTKNGMTQQQVANAIGKSVGTVSLYLRGAYNGKVEEVDQAVSRLIGRHNDKVVERRFNSEFVSTHAAERCLDAIAIAHIEGEISVVVGAAGLGKTKALKQYVEMNPETIFIEVEPSCSPKVLLKTLCQQLGINDVGLNHDLFTRITNKLGEGRLIIVDEAELLSTKSLEYIRRIHDLTKCGVVLAGMPRLIVNLKGKYGELAQLYSRVGVCCDLGNALVAEDVALLAEKGLGTDEFNELLFKVSKGNARRLNKLMRGAVRLAELNKRTLDEALISRYAEMLIN</sequence>
<comment type="caution">
    <text evidence="2">The sequence shown here is derived from an EMBL/GenBank/DDBJ whole genome shotgun (WGS) entry which is preliminary data.</text>
</comment>
<evidence type="ECO:0000313" key="3">
    <source>
        <dbReference type="Proteomes" id="UP001182304"/>
    </source>
</evidence>
<accession>A0AAW8V939</accession>
<gene>
    <name evidence="2" type="ORF">NQF69_09725</name>
</gene>
<dbReference type="InterPro" id="IPR010982">
    <property type="entry name" value="Lambda_DNA-bd_dom_sf"/>
</dbReference>
<name>A0AAW8V939_PASMD</name>
<evidence type="ECO:0000259" key="1">
    <source>
        <dbReference type="PROSITE" id="PS50943"/>
    </source>
</evidence>
<dbReference type="InterPro" id="IPR001387">
    <property type="entry name" value="Cro/C1-type_HTH"/>
</dbReference>
<protein>
    <submittedName>
        <fullName evidence="2">AAA family ATPase</fullName>
    </submittedName>
</protein>
<dbReference type="GO" id="GO:0016887">
    <property type="term" value="F:ATP hydrolysis activity"/>
    <property type="evidence" value="ECO:0007669"/>
    <property type="project" value="InterPro"/>
</dbReference>
<dbReference type="Gene3D" id="1.10.260.40">
    <property type="entry name" value="lambda repressor-like DNA-binding domains"/>
    <property type="match status" value="1"/>
</dbReference>
<dbReference type="Proteomes" id="UP001182304">
    <property type="component" value="Unassembled WGS sequence"/>
</dbReference>
<dbReference type="InterPro" id="IPR052026">
    <property type="entry name" value="ExeA_AAA_ATPase_DNA-bind"/>
</dbReference>
<feature type="domain" description="HTH cro/C1-type" evidence="1">
    <location>
        <begin position="5"/>
        <end position="43"/>
    </location>
</feature>
<dbReference type="AlphaFoldDB" id="A0AAW8V939"/>
<dbReference type="PROSITE" id="PS50943">
    <property type="entry name" value="HTH_CROC1"/>
    <property type="match status" value="1"/>
</dbReference>
<dbReference type="CDD" id="cd00093">
    <property type="entry name" value="HTH_XRE"/>
    <property type="match status" value="1"/>
</dbReference>
<organism evidence="2 3">
    <name type="scientific">Pasteurella multocida</name>
    <dbReference type="NCBI Taxonomy" id="747"/>
    <lineage>
        <taxon>Bacteria</taxon>
        <taxon>Pseudomonadati</taxon>
        <taxon>Pseudomonadota</taxon>
        <taxon>Gammaproteobacteria</taxon>
        <taxon>Pasteurellales</taxon>
        <taxon>Pasteurellaceae</taxon>
        <taxon>Pasteurella</taxon>
    </lineage>
</organism>
<dbReference type="Gene3D" id="3.40.50.300">
    <property type="entry name" value="P-loop containing nucleotide triphosphate hydrolases"/>
    <property type="match status" value="1"/>
</dbReference>
<dbReference type="SUPFAM" id="SSF52540">
    <property type="entry name" value="P-loop containing nucleoside triphosphate hydrolases"/>
    <property type="match status" value="1"/>
</dbReference>
<dbReference type="InterPro" id="IPR049945">
    <property type="entry name" value="AAA_22"/>
</dbReference>
<dbReference type="SUPFAM" id="SSF47413">
    <property type="entry name" value="lambda repressor-like DNA-binding domains"/>
    <property type="match status" value="1"/>
</dbReference>
<dbReference type="RefSeq" id="WP_016533346.1">
    <property type="nucleotide sequence ID" value="NZ_AP025519.1"/>
</dbReference>
<dbReference type="PANTHER" id="PTHR35894:SF5">
    <property type="entry name" value="MU-LIKE PROPHAGE FLUMU DNA TRANSPOSITION PROTEIN B"/>
    <property type="match status" value="1"/>
</dbReference>
<dbReference type="GO" id="GO:0003677">
    <property type="term" value="F:DNA binding"/>
    <property type="evidence" value="ECO:0007669"/>
    <property type="project" value="InterPro"/>
</dbReference>
<reference evidence="2" key="1">
    <citation type="submission" date="2022-07" db="EMBL/GenBank/DDBJ databases">
        <title>Sequence of Pasteurella multocoda 17BRD-035.</title>
        <authorList>
            <person name="Roy Chowdhury P."/>
            <person name="Alhamami T."/>
            <person name="Trott D.J."/>
            <person name="Djordvevic S.P."/>
        </authorList>
    </citation>
    <scope>NUCLEOTIDE SEQUENCE</scope>
    <source>
        <strain evidence="2">17BRD-035</strain>
    </source>
</reference>
<dbReference type="PANTHER" id="PTHR35894">
    <property type="entry name" value="GENERAL SECRETION PATHWAY PROTEIN A-RELATED"/>
    <property type="match status" value="1"/>
</dbReference>
<dbReference type="EMBL" id="JANIEN010000012">
    <property type="protein sequence ID" value="MDT3453048.1"/>
    <property type="molecule type" value="Genomic_DNA"/>
</dbReference>
<dbReference type="Pfam" id="PF13401">
    <property type="entry name" value="AAA_22"/>
    <property type="match status" value="1"/>
</dbReference>
<dbReference type="InterPro" id="IPR027417">
    <property type="entry name" value="P-loop_NTPase"/>
</dbReference>
<dbReference type="SMART" id="SM00530">
    <property type="entry name" value="HTH_XRE"/>
    <property type="match status" value="1"/>
</dbReference>
<proteinExistence type="predicted"/>
<evidence type="ECO:0000313" key="2">
    <source>
        <dbReference type="EMBL" id="MDT3453048.1"/>
    </source>
</evidence>